<gene>
    <name evidence="5" type="ORF">OMM_01359</name>
</gene>
<evidence type="ECO:0000313" key="5">
    <source>
        <dbReference type="EMBL" id="ETR72894.1"/>
    </source>
</evidence>
<sequence length="235" mass="25904">MSNNKRIAIVTGANKGIGFEICRQLGHKDITVVLTARNKTKGELAVQSLQNEGIDVSFFPLDITDFKAIQSLIDYMKNDWGHIDILVNNAGIHLNPEESALDVKIDTIRQSMEVDVYGHIYLCQKVIPLMKENNYGRIVNMSSKAGQLSSMGAKKLGYKMSKAALNVLTAVLADEVKEHNILINAMTPGWVRTEMGGDQAPRSVEQGADTAIWLATLPDNGPSGGFFFERDLIPW</sequence>
<keyword evidence="2" id="KW-0521">NADP</keyword>
<dbReference type="PRINTS" id="PR00081">
    <property type="entry name" value="GDHRDH"/>
</dbReference>
<dbReference type="PANTHER" id="PTHR43963:SF6">
    <property type="entry name" value="CHAIN DEHYDROGENASE FAMILY PROTEIN, PUTATIVE (AFU_ORTHOLOGUE AFUA_3G15350)-RELATED"/>
    <property type="match status" value="1"/>
</dbReference>
<evidence type="ECO:0000256" key="3">
    <source>
        <dbReference type="ARBA" id="ARBA00023002"/>
    </source>
</evidence>
<evidence type="ECO:0000313" key="6">
    <source>
        <dbReference type="Proteomes" id="UP000189670"/>
    </source>
</evidence>
<keyword evidence="3" id="KW-0560">Oxidoreductase</keyword>
<accession>A0A1V1PDM6</accession>
<dbReference type="InterPro" id="IPR002347">
    <property type="entry name" value="SDR_fam"/>
</dbReference>
<dbReference type="CDD" id="cd05324">
    <property type="entry name" value="carb_red_PTCR-like_SDR_c"/>
    <property type="match status" value="1"/>
</dbReference>
<dbReference type="PANTHER" id="PTHR43963">
    <property type="entry name" value="CARBONYL REDUCTASE 1-RELATED"/>
    <property type="match status" value="1"/>
</dbReference>
<name>A0A1V1PDM6_9BACT</name>
<dbReference type="GO" id="GO:0016616">
    <property type="term" value="F:oxidoreductase activity, acting on the CH-OH group of donors, NAD or NADP as acceptor"/>
    <property type="evidence" value="ECO:0007669"/>
    <property type="project" value="InterPro"/>
</dbReference>
<dbReference type="Gene3D" id="3.40.50.720">
    <property type="entry name" value="NAD(P)-binding Rossmann-like Domain"/>
    <property type="match status" value="1"/>
</dbReference>
<protein>
    <submittedName>
        <fullName evidence="5">Short-chain dehydrogenase/reductase SDR</fullName>
    </submittedName>
</protein>
<dbReference type="InterPro" id="IPR045313">
    <property type="entry name" value="CBR1-like"/>
</dbReference>
<dbReference type="EMBL" id="ATBP01000102">
    <property type="protein sequence ID" value="ETR72894.1"/>
    <property type="molecule type" value="Genomic_DNA"/>
</dbReference>
<comment type="caution">
    <text evidence="5">The sequence shown here is derived from an EMBL/GenBank/DDBJ whole genome shotgun (WGS) entry which is preliminary data.</text>
</comment>
<dbReference type="AlphaFoldDB" id="A0A1V1PDM6"/>
<dbReference type="PRINTS" id="PR00080">
    <property type="entry name" value="SDRFAMILY"/>
</dbReference>
<proteinExistence type="inferred from homology"/>
<dbReference type="SUPFAM" id="SSF51735">
    <property type="entry name" value="NAD(P)-binding Rossmann-fold domains"/>
    <property type="match status" value="1"/>
</dbReference>
<dbReference type="Pfam" id="PF00106">
    <property type="entry name" value="adh_short"/>
    <property type="match status" value="1"/>
</dbReference>
<dbReference type="InterPro" id="IPR036291">
    <property type="entry name" value="NAD(P)-bd_dom_sf"/>
</dbReference>
<evidence type="ECO:0000256" key="2">
    <source>
        <dbReference type="ARBA" id="ARBA00022857"/>
    </source>
</evidence>
<reference evidence="6" key="1">
    <citation type="submission" date="2012-11" db="EMBL/GenBank/DDBJ databases">
        <authorList>
            <person name="Lucero-Rivera Y.E."/>
            <person name="Tovar-Ramirez D."/>
        </authorList>
    </citation>
    <scope>NUCLEOTIDE SEQUENCE [LARGE SCALE GENOMIC DNA]</scope>
    <source>
        <strain evidence="6">Araruama</strain>
    </source>
</reference>
<dbReference type="Proteomes" id="UP000189670">
    <property type="component" value="Unassembled WGS sequence"/>
</dbReference>
<comment type="similarity">
    <text evidence="1 4">Belongs to the short-chain dehydrogenases/reductases (SDR) family.</text>
</comment>
<organism evidence="5 6">
    <name type="scientific">Candidatus Magnetoglobus multicellularis str. Araruama</name>
    <dbReference type="NCBI Taxonomy" id="890399"/>
    <lineage>
        <taxon>Bacteria</taxon>
        <taxon>Pseudomonadati</taxon>
        <taxon>Thermodesulfobacteriota</taxon>
        <taxon>Desulfobacteria</taxon>
        <taxon>Desulfobacterales</taxon>
        <taxon>Desulfobacteraceae</taxon>
        <taxon>Candidatus Magnetoglobus</taxon>
    </lineage>
</organism>
<evidence type="ECO:0000256" key="1">
    <source>
        <dbReference type="ARBA" id="ARBA00006484"/>
    </source>
</evidence>
<evidence type="ECO:0000256" key="4">
    <source>
        <dbReference type="RuleBase" id="RU000363"/>
    </source>
</evidence>